<dbReference type="Gene3D" id="1.20.5.190">
    <property type="match status" value="1"/>
</dbReference>
<dbReference type="Bgee" id="ENSAMXG00000039226">
    <property type="expression patterns" value="Expressed in heart and 10 other cell types or tissues"/>
</dbReference>
<comment type="subcellular location">
    <subcellularLocation>
        <location evidence="1">Cytoplasm</location>
        <location evidence="1">Cytoskeleton</location>
        <location evidence="1">Flagellum axoneme</location>
    </subcellularLocation>
</comment>
<proteinExistence type="inferred from homology"/>
<reference evidence="13" key="1">
    <citation type="submission" date="2013-03" db="EMBL/GenBank/DDBJ databases">
        <authorList>
            <person name="Jeffery W."/>
            <person name="Warren W."/>
            <person name="Wilson R.K."/>
        </authorList>
    </citation>
    <scope>NUCLEOTIDE SEQUENCE</scope>
    <source>
        <strain evidence="13">female</strain>
    </source>
</reference>
<dbReference type="Pfam" id="PF00612">
    <property type="entry name" value="IQ"/>
    <property type="match status" value="1"/>
</dbReference>
<evidence type="ECO:0000256" key="9">
    <source>
        <dbReference type="ARBA" id="ARBA00032183"/>
    </source>
</evidence>
<reference evidence="13" key="2">
    <citation type="journal article" date="2014" name="Nat. Commun.">
        <title>The cavefish genome reveals candidate genes for eye loss.</title>
        <authorList>
            <person name="McGaugh S.E."/>
            <person name="Gross J.B."/>
            <person name="Aken B."/>
            <person name="Blin M."/>
            <person name="Borowsky R."/>
            <person name="Chalopin D."/>
            <person name="Hinaux H."/>
            <person name="Jeffery W.R."/>
            <person name="Keene A."/>
            <person name="Ma L."/>
            <person name="Minx P."/>
            <person name="Murphy D."/>
            <person name="O'Quin K.E."/>
            <person name="Retaux S."/>
            <person name="Rohner N."/>
            <person name="Searle S.M."/>
            <person name="Stahl B.A."/>
            <person name="Tabin C."/>
            <person name="Volff J.N."/>
            <person name="Yoshizawa M."/>
            <person name="Warren W.C."/>
        </authorList>
    </citation>
    <scope>NUCLEOTIDE SEQUENCE [LARGE SCALE GENOMIC DNA]</scope>
    <source>
        <strain evidence="13">female</strain>
    </source>
</reference>
<dbReference type="STRING" id="7994.ENSAMXP00000051191"/>
<evidence type="ECO:0000256" key="5">
    <source>
        <dbReference type="ARBA" id="ARBA00022846"/>
    </source>
</evidence>
<dbReference type="SMART" id="SM00015">
    <property type="entry name" value="IQ"/>
    <property type="match status" value="1"/>
</dbReference>
<accession>A0A3B1KB73</accession>
<dbReference type="PANTHER" id="PTHR14871:SF1">
    <property type="entry name" value="DYNEIN REGULATORY COMPLEX PROTEIN 9"/>
    <property type="match status" value="1"/>
</dbReference>
<evidence type="ECO:0000256" key="11">
    <source>
        <dbReference type="SAM" id="MobiDB-lite"/>
    </source>
</evidence>
<dbReference type="Ensembl" id="ENSAMXT00000053896.1">
    <property type="protein sequence ID" value="ENSAMXP00000051191.1"/>
    <property type="gene ID" value="ENSAMXG00000039226.1"/>
</dbReference>
<dbReference type="GeneTree" id="ENSGT00730000111263"/>
<keyword evidence="4" id="KW-0963">Cytoplasm</keyword>
<dbReference type="PANTHER" id="PTHR14871">
    <property type="entry name" value="DYNEIN REGULATORY COMPLEX PROTEIN 9"/>
    <property type="match status" value="1"/>
</dbReference>
<feature type="coiled-coil region" evidence="10">
    <location>
        <begin position="264"/>
        <end position="339"/>
    </location>
</feature>
<evidence type="ECO:0000256" key="2">
    <source>
        <dbReference type="ARBA" id="ARBA00008222"/>
    </source>
</evidence>
<protein>
    <recommendedName>
        <fullName evidence="3">Dynein regulatory complex protein 9</fullName>
    </recommendedName>
    <alternativeName>
        <fullName evidence="9">IQ domain-containing protein G</fullName>
    </alternativeName>
</protein>
<dbReference type="CDD" id="cd23766">
    <property type="entry name" value="IQCG"/>
    <property type="match status" value="1"/>
</dbReference>
<dbReference type="Proteomes" id="UP000018467">
    <property type="component" value="Unassembled WGS sequence"/>
</dbReference>
<keyword evidence="13" id="KW-1185">Reference proteome</keyword>
<keyword evidence="5" id="KW-0282">Flagellum</keyword>
<dbReference type="InParanoid" id="A0A3B1KB73"/>
<dbReference type="GO" id="GO:0007288">
    <property type="term" value="P:sperm axoneme assembly"/>
    <property type="evidence" value="ECO:0007669"/>
    <property type="project" value="TreeGrafter"/>
</dbReference>
<name>A0A3B1KB73_ASTMX</name>
<dbReference type="FunCoup" id="A0A3B1KB73">
    <property type="interactions" value="230"/>
</dbReference>
<dbReference type="GO" id="GO:0036126">
    <property type="term" value="C:sperm flagellum"/>
    <property type="evidence" value="ECO:0007669"/>
    <property type="project" value="TreeGrafter"/>
</dbReference>
<organism evidence="12 13">
    <name type="scientific">Astyanax mexicanus</name>
    <name type="common">Blind cave fish</name>
    <name type="synonym">Astyanax fasciatus mexicanus</name>
    <dbReference type="NCBI Taxonomy" id="7994"/>
    <lineage>
        <taxon>Eukaryota</taxon>
        <taxon>Metazoa</taxon>
        <taxon>Chordata</taxon>
        <taxon>Craniata</taxon>
        <taxon>Vertebrata</taxon>
        <taxon>Euteleostomi</taxon>
        <taxon>Actinopterygii</taxon>
        <taxon>Neopterygii</taxon>
        <taxon>Teleostei</taxon>
        <taxon>Ostariophysi</taxon>
        <taxon>Characiformes</taxon>
        <taxon>Characoidei</taxon>
        <taxon>Acestrorhamphidae</taxon>
        <taxon>Acestrorhamphinae</taxon>
        <taxon>Astyanax</taxon>
    </lineage>
</organism>
<evidence type="ECO:0000256" key="4">
    <source>
        <dbReference type="ARBA" id="ARBA00022490"/>
    </source>
</evidence>
<evidence type="ECO:0000313" key="13">
    <source>
        <dbReference type="Proteomes" id="UP000018467"/>
    </source>
</evidence>
<evidence type="ECO:0000256" key="8">
    <source>
        <dbReference type="ARBA" id="ARBA00023273"/>
    </source>
</evidence>
<feature type="coiled-coil region" evidence="10">
    <location>
        <begin position="167"/>
        <end position="212"/>
    </location>
</feature>
<evidence type="ECO:0000256" key="10">
    <source>
        <dbReference type="SAM" id="Coils"/>
    </source>
</evidence>
<evidence type="ECO:0000256" key="6">
    <source>
        <dbReference type="ARBA" id="ARBA00023069"/>
    </source>
</evidence>
<dbReference type="GO" id="GO:0005737">
    <property type="term" value="C:cytoplasm"/>
    <property type="evidence" value="ECO:0007669"/>
    <property type="project" value="TreeGrafter"/>
</dbReference>
<reference evidence="12" key="3">
    <citation type="submission" date="2025-08" db="UniProtKB">
        <authorList>
            <consortium name="Ensembl"/>
        </authorList>
    </citation>
    <scope>IDENTIFICATION</scope>
</reference>
<evidence type="ECO:0000256" key="7">
    <source>
        <dbReference type="ARBA" id="ARBA00023212"/>
    </source>
</evidence>
<dbReference type="InterPro" id="IPR042618">
    <property type="entry name" value="IQCG"/>
</dbReference>
<keyword evidence="10" id="KW-0175">Coiled coil</keyword>
<comment type="similarity">
    <text evidence="2">Belongs to the DRC9 family.</text>
</comment>
<dbReference type="AlphaFoldDB" id="A0A3B1KB73"/>
<evidence type="ECO:0000313" key="12">
    <source>
        <dbReference type="Ensembl" id="ENSAMXP00000051191.1"/>
    </source>
</evidence>
<keyword evidence="7" id="KW-0206">Cytoskeleton</keyword>
<evidence type="ECO:0000256" key="1">
    <source>
        <dbReference type="ARBA" id="ARBA00004611"/>
    </source>
</evidence>
<dbReference type="PROSITE" id="PS50096">
    <property type="entry name" value="IQ"/>
    <property type="match status" value="1"/>
</dbReference>
<keyword evidence="6" id="KW-0969">Cilium</keyword>
<sequence length="373" mass="42925">MFNDKNTYTTCFLRFDVEVVKAGSSVRWGGAHFALHEDVIASVCDVMAVEERAECSKWLKERDRSGRIAGVDRLRVCAVLERCADQLAILGNIMPDIRRVRPGAEEAEGLCRAERRQTLAKAERDRQVVAQVITDLLSEIQESGTFYSLVQATEEEKRKGDLQPDTFISQELRIKDLQQQLVDIQKEKTLEIERLDGIRTEMEKQLQQVTLQTSKKKNYAISSTDLFIYQGEKMARQKEQSLKEKKKMVQARIEEAIRVQEDTESFLKTEKTDLQEKLEKEQELSILKSQRADIQAQLQSLALKCKEMDQFIIVDEMEREALQLQLEKEQQEKEAATKIQAWWRGTLVRKAMKAKSKAKGGKKGKRKGKGKKK</sequence>
<keyword evidence="8" id="KW-0966">Cell projection</keyword>
<feature type="region of interest" description="Disordered" evidence="11">
    <location>
        <begin position="350"/>
        <end position="373"/>
    </location>
</feature>
<reference evidence="12" key="4">
    <citation type="submission" date="2025-09" db="UniProtKB">
        <authorList>
            <consortium name="Ensembl"/>
        </authorList>
    </citation>
    <scope>IDENTIFICATION</scope>
</reference>
<evidence type="ECO:0000256" key="3">
    <source>
        <dbReference type="ARBA" id="ARBA00013738"/>
    </source>
</evidence>
<dbReference type="InterPro" id="IPR000048">
    <property type="entry name" value="IQ_motif_EF-hand-BS"/>
</dbReference>